<feature type="region of interest" description="Disordered" evidence="1">
    <location>
        <begin position="271"/>
        <end position="293"/>
    </location>
</feature>
<gene>
    <name evidence="2" type="ORF">GCM10010251_76110</name>
</gene>
<keyword evidence="3" id="KW-1185">Reference proteome</keyword>
<accession>A0A918FKW4</accession>
<dbReference type="InterPro" id="IPR045729">
    <property type="entry name" value="DUF6083"/>
</dbReference>
<dbReference type="Proteomes" id="UP000658320">
    <property type="component" value="Unassembled WGS sequence"/>
</dbReference>
<protein>
    <submittedName>
        <fullName evidence="2">Uncharacterized protein</fullName>
    </submittedName>
</protein>
<dbReference type="EMBL" id="BMSX01000023">
    <property type="protein sequence ID" value="GGR47830.1"/>
    <property type="molecule type" value="Genomic_DNA"/>
</dbReference>
<proteinExistence type="predicted"/>
<sequence length="293" mass="32249">MRSFPSSSGRHWDGSPVAVPMRRALRVNSGGSSRLMRCGQHSRCRECGNRIEWYHHSGPQMVRLHPRELPAARVPADCRWHVSSGIAHPAGDGSSWCRIPHALLCPAREAPAAAELEALRRALAVNTRRLIDAGTFLPPAARPEGAAAQQAVCRPARPVVQLLYVRYLAASPVEEIQCVALTRRRVRCTRPVLAPHTPPGTWTLMPATSATGQLALPADVMAVYNLGALSYAEQLRWRAQRCPPHAATPTAPDLTVPDWEPFDPLLHREHIHTRLPTHSRPGPSGRVRKAVRP</sequence>
<dbReference type="Pfam" id="PF19561">
    <property type="entry name" value="DUF6083"/>
    <property type="match status" value="1"/>
</dbReference>
<evidence type="ECO:0000256" key="1">
    <source>
        <dbReference type="SAM" id="MobiDB-lite"/>
    </source>
</evidence>
<reference evidence="2" key="1">
    <citation type="journal article" date="2014" name="Int. J. Syst. Evol. Microbiol.">
        <title>Complete genome sequence of Corynebacterium casei LMG S-19264T (=DSM 44701T), isolated from a smear-ripened cheese.</title>
        <authorList>
            <consortium name="US DOE Joint Genome Institute (JGI-PGF)"/>
            <person name="Walter F."/>
            <person name="Albersmeier A."/>
            <person name="Kalinowski J."/>
            <person name="Ruckert C."/>
        </authorList>
    </citation>
    <scope>NUCLEOTIDE SEQUENCE</scope>
    <source>
        <strain evidence="2">JCM 4346</strain>
    </source>
</reference>
<name>A0A918FKW4_9ACTN</name>
<organism evidence="2 3">
    <name type="scientific">Streptomyces aurantiogriseus</name>
    <dbReference type="NCBI Taxonomy" id="66870"/>
    <lineage>
        <taxon>Bacteria</taxon>
        <taxon>Bacillati</taxon>
        <taxon>Actinomycetota</taxon>
        <taxon>Actinomycetes</taxon>
        <taxon>Kitasatosporales</taxon>
        <taxon>Streptomycetaceae</taxon>
        <taxon>Streptomyces</taxon>
    </lineage>
</organism>
<comment type="caution">
    <text evidence="2">The sequence shown here is derived from an EMBL/GenBank/DDBJ whole genome shotgun (WGS) entry which is preliminary data.</text>
</comment>
<evidence type="ECO:0000313" key="2">
    <source>
        <dbReference type="EMBL" id="GGR47830.1"/>
    </source>
</evidence>
<evidence type="ECO:0000313" key="3">
    <source>
        <dbReference type="Proteomes" id="UP000658320"/>
    </source>
</evidence>
<dbReference type="AlphaFoldDB" id="A0A918FKW4"/>
<reference evidence="2" key="2">
    <citation type="submission" date="2020-09" db="EMBL/GenBank/DDBJ databases">
        <authorList>
            <person name="Sun Q."/>
            <person name="Ohkuma M."/>
        </authorList>
    </citation>
    <scope>NUCLEOTIDE SEQUENCE</scope>
    <source>
        <strain evidence="2">JCM 4346</strain>
    </source>
</reference>